<gene>
    <name evidence="1" type="ORF">L873DRAFT_629362</name>
</gene>
<name>A0A3N4JTN0_9PEZI</name>
<keyword evidence="2" id="KW-1185">Reference proteome</keyword>
<reference evidence="1 2" key="1">
    <citation type="journal article" date="2018" name="Nat. Ecol. Evol.">
        <title>Pezizomycetes genomes reveal the molecular basis of ectomycorrhizal truffle lifestyle.</title>
        <authorList>
            <person name="Murat C."/>
            <person name="Payen T."/>
            <person name="Noel B."/>
            <person name="Kuo A."/>
            <person name="Morin E."/>
            <person name="Chen J."/>
            <person name="Kohler A."/>
            <person name="Krizsan K."/>
            <person name="Balestrini R."/>
            <person name="Da Silva C."/>
            <person name="Montanini B."/>
            <person name="Hainaut M."/>
            <person name="Levati E."/>
            <person name="Barry K.W."/>
            <person name="Belfiori B."/>
            <person name="Cichocki N."/>
            <person name="Clum A."/>
            <person name="Dockter R.B."/>
            <person name="Fauchery L."/>
            <person name="Guy J."/>
            <person name="Iotti M."/>
            <person name="Le Tacon F."/>
            <person name="Lindquist E.A."/>
            <person name="Lipzen A."/>
            <person name="Malagnac F."/>
            <person name="Mello A."/>
            <person name="Molinier V."/>
            <person name="Miyauchi S."/>
            <person name="Poulain J."/>
            <person name="Riccioni C."/>
            <person name="Rubini A."/>
            <person name="Sitrit Y."/>
            <person name="Splivallo R."/>
            <person name="Traeger S."/>
            <person name="Wang M."/>
            <person name="Zifcakova L."/>
            <person name="Wipf D."/>
            <person name="Zambonelli A."/>
            <person name="Paolocci F."/>
            <person name="Nowrousian M."/>
            <person name="Ottonello S."/>
            <person name="Baldrian P."/>
            <person name="Spatafora J.W."/>
            <person name="Henrissat B."/>
            <person name="Nagy L.G."/>
            <person name="Aury J.M."/>
            <person name="Wincker P."/>
            <person name="Grigoriev I.V."/>
            <person name="Bonfante P."/>
            <person name="Martin F.M."/>
        </authorList>
    </citation>
    <scope>NUCLEOTIDE SEQUENCE [LARGE SCALE GENOMIC DNA]</scope>
    <source>
        <strain evidence="1 2">120613-1</strain>
    </source>
</reference>
<protein>
    <submittedName>
        <fullName evidence="1">Uncharacterized protein</fullName>
    </submittedName>
</protein>
<evidence type="ECO:0000313" key="2">
    <source>
        <dbReference type="Proteomes" id="UP000276215"/>
    </source>
</evidence>
<sequence>MLTPLLQSSVHPNTPHILNHLSLYYICNDDQSRILEHRIYNVDETPLPWEYLIGCT</sequence>
<dbReference type="AlphaFoldDB" id="A0A3N4JTN0"/>
<dbReference type="EMBL" id="ML120372">
    <property type="protein sequence ID" value="RPB01527.1"/>
    <property type="molecule type" value="Genomic_DNA"/>
</dbReference>
<proteinExistence type="predicted"/>
<accession>A0A3N4JTN0</accession>
<dbReference type="Proteomes" id="UP000276215">
    <property type="component" value="Unassembled WGS sequence"/>
</dbReference>
<evidence type="ECO:0000313" key="1">
    <source>
        <dbReference type="EMBL" id="RPB01527.1"/>
    </source>
</evidence>
<organism evidence="1 2">
    <name type="scientific">Choiromyces venosus 120613-1</name>
    <dbReference type="NCBI Taxonomy" id="1336337"/>
    <lineage>
        <taxon>Eukaryota</taxon>
        <taxon>Fungi</taxon>
        <taxon>Dikarya</taxon>
        <taxon>Ascomycota</taxon>
        <taxon>Pezizomycotina</taxon>
        <taxon>Pezizomycetes</taxon>
        <taxon>Pezizales</taxon>
        <taxon>Tuberaceae</taxon>
        <taxon>Choiromyces</taxon>
    </lineage>
</organism>